<evidence type="ECO:0000256" key="1">
    <source>
        <dbReference type="SAM" id="MobiDB-lite"/>
    </source>
</evidence>
<dbReference type="Proteomes" id="UP001152484">
    <property type="component" value="Unassembled WGS sequence"/>
</dbReference>
<proteinExistence type="predicted"/>
<dbReference type="AlphaFoldDB" id="A0A9P1EBJ8"/>
<gene>
    <name evidence="2" type="ORF">CEURO_LOCUS12648</name>
</gene>
<organism evidence="2 3">
    <name type="scientific">Cuscuta europaea</name>
    <name type="common">European dodder</name>
    <dbReference type="NCBI Taxonomy" id="41803"/>
    <lineage>
        <taxon>Eukaryota</taxon>
        <taxon>Viridiplantae</taxon>
        <taxon>Streptophyta</taxon>
        <taxon>Embryophyta</taxon>
        <taxon>Tracheophyta</taxon>
        <taxon>Spermatophyta</taxon>
        <taxon>Magnoliopsida</taxon>
        <taxon>eudicotyledons</taxon>
        <taxon>Gunneridae</taxon>
        <taxon>Pentapetalae</taxon>
        <taxon>asterids</taxon>
        <taxon>lamiids</taxon>
        <taxon>Solanales</taxon>
        <taxon>Convolvulaceae</taxon>
        <taxon>Cuscuteae</taxon>
        <taxon>Cuscuta</taxon>
        <taxon>Cuscuta subgen. Cuscuta</taxon>
    </lineage>
</organism>
<feature type="region of interest" description="Disordered" evidence="1">
    <location>
        <begin position="89"/>
        <end position="116"/>
    </location>
</feature>
<comment type="caution">
    <text evidence="2">The sequence shown here is derived from an EMBL/GenBank/DDBJ whole genome shotgun (WGS) entry which is preliminary data.</text>
</comment>
<name>A0A9P1EBJ8_CUSEU</name>
<accession>A0A9P1EBJ8</accession>
<reference evidence="2" key="1">
    <citation type="submission" date="2022-07" db="EMBL/GenBank/DDBJ databases">
        <authorList>
            <person name="Macas J."/>
            <person name="Novak P."/>
            <person name="Neumann P."/>
        </authorList>
    </citation>
    <scope>NUCLEOTIDE SEQUENCE</scope>
</reference>
<evidence type="ECO:0000313" key="3">
    <source>
        <dbReference type="Proteomes" id="UP001152484"/>
    </source>
</evidence>
<protein>
    <submittedName>
        <fullName evidence="2">Uncharacterized protein</fullName>
    </submittedName>
</protein>
<dbReference type="EMBL" id="CAMAPE010000031">
    <property type="protein sequence ID" value="CAH9094242.1"/>
    <property type="molecule type" value="Genomic_DNA"/>
</dbReference>
<feature type="compositionally biased region" description="Basic and acidic residues" evidence="1">
    <location>
        <begin position="104"/>
        <end position="116"/>
    </location>
</feature>
<keyword evidence="3" id="KW-1185">Reference proteome</keyword>
<sequence>MTKIVRKIQLSGPIIHIGAKWDDLPHKWGPPHDFMSYKGPKKQLGACILGGKSQLRQNPYPQVISSTIILWLIEEYPLPHLYHPTTQLQRDKLWEKSPQSFSSREARREENPRRES</sequence>
<evidence type="ECO:0000313" key="2">
    <source>
        <dbReference type="EMBL" id="CAH9094242.1"/>
    </source>
</evidence>